<evidence type="ECO:0000313" key="5">
    <source>
        <dbReference type="Proteomes" id="UP000078284"/>
    </source>
</evidence>
<dbReference type="Proteomes" id="UP000434276">
    <property type="component" value="Unassembled WGS sequence"/>
</dbReference>
<sequence>MMLGVFFGDMLEIIDMACPNFVSFHIKSVKLIWPTVEIQGANWNLPSRYESLEIRSHKLKQMVGPN</sequence>
<gene>
    <name evidence="1" type="ordered locus">At5g15853</name>
    <name evidence="3" type="ordered locus">AXX17_At5g15420</name>
    <name evidence="4" type="ORF">AN1_LOCUS22362</name>
    <name evidence="2" type="ORF">C24_LOCUS22253</name>
</gene>
<reference evidence="5" key="1">
    <citation type="journal article" date="2016" name="Proc. Natl. Acad. Sci. U.S.A.">
        <title>Chromosome-level assembly of Arabidopsis thaliana Ler reveals the extent of translocation and inversion polymorphisms.</title>
        <authorList>
            <person name="Zapata L."/>
            <person name="Ding J."/>
            <person name="Willing E.M."/>
            <person name="Hartwig B."/>
            <person name="Bezdan D."/>
            <person name="Jiao W.B."/>
            <person name="Patel V."/>
            <person name="Velikkakam James G."/>
            <person name="Koornneef M."/>
            <person name="Ossowski S."/>
            <person name="Schneeberger K."/>
        </authorList>
    </citation>
    <scope>NUCLEOTIDE SEQUENCE [LARGE SCALE GENOMIC DNA]</scope>
    <source>
        <strain evidence="5">cv. Landsberg erecta</strain>
    </source>
</reference>
<dbReference type="OrthoDB" id="1021890at2759"/>
<dbReference type="AlphaFoldDB" id="A0A178UEM4"/>
<dbReference type="GeneID" id="6241288"/>
<dbReference type="EMBL" id="LUHQ01000005">
    <property type="protein sequence ID" value="OAO92356.1"/>
    <property type="molecule type" value="Genomic_DNA"/>
</dbReference>
<organism evidence="3 5">
    <name type="scientific">Arabidopsis thaliana</name>
    <name type="common">Mouse-ear cress</name>
    <dbReference type="NCBI Taxonomy" id="3702"/>
    <lineage>
        <taxon>Eukaryota</taxon>
        <taxon>Viridiplantae</taxon>
        <taxon>Streptophyta</taxon>
        <taxon>Embryophyta</taxon>
        <taxon>Tracheophyta</taxon>
        <taxon>Spermatophyta</taxon>
        <taxon>Magnoliopsida</taxon>
        <taxon>eudicotyledons</taxon>
        <taxon>Gunneridae</taxon>
        <taxon>Pentapetalae</taxon>
        <taxon>rosids</taxon>
        <taxon>malvids</taxon>
        <taxon>Brassicales</taxon>
        <taxon>Brassicaceae</taxon>
        <taxon>Camelineae</taxon>
        <taxon>Arabidopsis</taxon>
    </lineage>
</organism>
<proteinExistence type="predicted"/>
<name>A0A178UEM4_ARATH</name>
<dbReference type="EMBL" id="CACSHJ010000096">
    <property type="protein sequence ID" value="CAA0402866.1"/>
    <property type="molecule type" value="Genomic_DNA"/>
</dbReference>
<dbReference type="EMBL" id="CACRSJ010000110">
    <property type="protein sequence ID" value="VYS66960.1"/>
    <property type="molecule type" value="Genomic_DNA"/>
</dbReference>
<evidence type="ECO:0000313" key="1">
    <source>
        <dbReference type="Araport" id="AT5G15853"/>
    </source>
</evidence>
<dbReference type="KEGG" id="ath:AT5G15853"/>
<evidence type="ECO:0000313" key="2">
    <source>
        <dbReference type="EMBL" id="CAA0402866.1"/>
    </source>
</evidence>
<reference evidence="4 6" key="3">
    <citation type="submission" date="2019-11" db="EMBL/GenBank/DDBJ databases">
        <authorList>
            <person name="Jiao W.-B."/>
            <person name="Schneeberger K."/>
        </authorList>
    </citation>
    <scope>NUCLEOTIDE SEQUENCE [LARGE SCALE GENOMIC DNA]</scope>
    <source>
        <strain evidence="6">cv. An-1</strain>
        <strain evidence="7">cv. C24</strain>
    </source>
</reference>
<dbReference type="Araport" id="AT5G15853"/>
<dbReference type="RefSeq" id="NP_001119231.1">
    <property type="nucleotide sequence ID" value="NM_001125759.2"/>
</dbReference>
<dbReference type="Proteomes" id="UP000426265">
    <property type="component" value="Unassembled WGS sequence"/>
</dbReference>
<protein>
    <submittedName>
        <fullName evidence="3">Uncharacterized protein</fullName>
    </submittedName>
</protein>
<evidence type="ECO:0000313" key="3">
    <source>
        <dbReference type="EMBL" id="OAO92356.1"/>
    </source>
</evidence>
<dbReference type="Proteomes" id="UP000078284">
    <property type="component" value="Chromosome 5"/>
</dbReference>
<evidence type="ECO:0000313" key="4">
    <source>
        <dbReference type="EMBL" id="VYS66960.1"/>
    </source>
</evidence>
<evidence type="ECO:0000313" key="7">
    <source>
        <dbReference type="Proteomes" id="UP000434276"/>
    </source>
</evidence>
<reference evidence="3" key="2">
    <citation type="submission" date="2016-03" db="EMBL/GenBank/DDBJ databases">
        <title>Full-length assembly of Arabidopsis thaliana Ler reveals the complement of translocations and inversions.</title>
        <authorList>
            <person name="Zapata L."/>
            <person name="Schneeberger K."/>
            <person name="Ossowski S."/>
        </authorList>
    </citation>
    <scope>NUCLEOTIDE SEQUENCE [LARGE SCALE GENOMIC DNA]</scope>
    <source>
        <tissue evidence="3">Leaf</tissue>
    </source>
</reference>
<accession>A0A178UEM4</accession>
<evidence type="ECO:0000313" key="6">
    <source>
        <dbReference type="Proteomes" id="UP000426265"/>
    </source>
</evidence>